<accession>A0A366E4N5</accession>
<name>A0A366E4N5_9HYPH</name>
<proteinExistence type="predicted"/>
<evidence type="ECO:0000313" key="1">
    <source>
        <dbReference type="EMBL" id="RBO97336.1"/>
    </source>
</evidence>
<dbReference type="Proteomes" id="UP000252893">
    <property type="component" value="Unassembled WGS sequence"/>
</dbReference>
<sequence length="83" mass="9203">MKNHSDIWDIVEEKSPAYFDFSDIIGACCVQDTRLPSWKMAGQMVARADMPAARAGQTKRSGATIFIRPATDDAQPALPRQLH</sequence>
<dbReference type="EMBL" id="QNRH01000002">
    <property type="protein sequence ID" value="RBO97336.1"/>
    <property type="molecule type" value="Genomic_DNA"/>
</dbReference>
<protein>
    <submittedName>
        <fullName evidence="1">Uncharacterized protein</fullName>
    </submittedName>
</protein>
<gene>
    <name evidence="1" type="ORF">DFR47_102118</name>
</gene>
<organism evidence="1 2">
    <name type="scientific">Pseudochrobactrum asaccharolyticum</name>
    <dbReference type="NCBI Taxonomy" id="354351"/>
    <lineage>
        <taxon>Bacteria</taxon>
        <taxon>Pseudomonadati</taxon>
        <taxon>Pseudomonadota</taxon>
        <taxon>Alphaproteobacteria</taxon>
        <taxon>Hyphomicrobiales</taxon>
        <taxon>Brucellaceae</taxon>
        <taxon>Pseudochrobactrum</taxon>
    </lineage>
</organism>
<dbReference type="AlphaFoldDB" id="A0A366E4N5"/>
<comment type="caution">
    <text evidence="1">The sequence shown here is derived from an EMBL/GenBank/DDBJ whole genome shotgun (WGS) entry which is preliminary data.</text>
</comment>
<reference evidence="1 2" key="1">
    <citation type="submission" date="2018-06" db="EMBL/GenBank/DDBJ databases">
        <title>Genomic Encyclopedia of Type Strains, Phase IV (KMG-IV): sequencing the most valuable type-strain genomes for metagenomic binning, comparative biology and taxonomic classification.</title>
        <authorList>
            <person name="Goeker M."/>
        </authorList>
    </citation>
    <scope>NUCLEOTIDE SEQUENCE [LARGE SCALE GENOMIC DNA]</scope>
    <source>
        <strain evidence="1 2">DSM 25619</strain>
    </source>
</reference>
<evidence type="ECO:0000313" key="2">
    <source>
        <dbReference type="Proteomes" id="UP000252893"/>
    </source>
</evidence>
<dbReference type="OrthoDB" id="9879699at2"/>
<dbReference type="RefSeq" id="WP_113943362.1">
    <property type="nucleotide sequence ID" value="NZ_JBHEEG010000002.1"/>
</dbReference>
<keyword evidence="2" id="KW-1185">Reference proteome</keyword>